<dbReference type="PANTHER" id="PTHR44936:SF5">
    <property type="entry name" value="SENSOR HISTIDINE KINASE ENVZ"/>
    <property type="match status" value="1"/>
</dbReference>
<evidence type="ECO:0000256" key="6">
    <source>
        <dbReference type="ARBA" id="ARBA00022553"/>
    </source>
</evidence>
<dbReference type="SMART" id="SM00304">
    <property type="entry name" value="HAMP"/>
    <property type="match status" value="1"/>
</dbReference>
<comment type="caution">
    <text evidence="18">The sequence shown here is derived from an EMBL/GenBank/DDBJ whole genome shotgun (WGS) entry which is preliminary data.</text>
</comment>
<evidence type="ECO:0000259" key="17">
    <source>
        <dbReference type="PROSITE" id="PS50885"/>
    </source>
</evidence>
<keyword evidence="13" id="KW-0902">Two-component regulatory system</keyword>
<evidence type="ECO:0000256" key="14">
    <source>
        <dbReference type="ARBA" id="ARBA00023136"/>
    </source>
</evidence>
<gene>
    <name evidence="18" type="ORF">FCN80_11320</name>
</gene>
<evidence type="ECO:0000256" key="12">
    <source>
        <dbReference type="ARBA" id="ARBA00022989"/>
    </source>
</evidence>
<evidence type="ECO:0000256" key="7">
    <source>
        <dbReference type="ARBA" id="ARBA00022679"/>
    </source>
</evidence>
<evidence type="ECO:0000313" key="18">
    <source>
        <dbReference type="EMBL" id="TKI06103.1"/>
    </source>
</evidence>
<keyword evidence="6" id="KW-0597">Phosphoprotein</keyword>
<name>A0ABY2SKX8_9HYPH</name>
<evidence type="ECO:0000256" key="11">
    <source>
        <dbReference type="ARBA" id="ARBA00022840"/>
    </source>
</evidence>
<keyword evidence="5" id="KW-0997">Cell inner membrane</keyword>
<keyword evidence="12 15" id="KW-1133">Transmembrane helix</keyword>
<reference evidence="18 19" key="1">
    <citation type="submission" date="2019-04" db="EMBL/GenBank/DDBJ databases">
        <authorList>
            <person name="Li M."/>
            <person name="Gao C."/>
        </authorList>
    </citation>
    <scope>NUCLEOTIDE SEQUENCE [LARGE SCALE GENOMIC DNA]</scope>
    <source>
        <strain evidence="18 19">BGMRC 2031</strain>
    </source>
</reference>
<dbReference type="PROSITE" id="PS50885">
    <property type="entry name" value="HAMP"/>
    <property type="match status" value="1"/>
</dbReference>
<sequence length="434" mass="47777">MTRPWPRSLLARNSLLLVLLVFITTVSSITVFVLFVEKPRIDGVAQLIAAQISTLDNVLSQVPLAERAKFVAQINGRAVLPQSTTPFPPTHFLRGYEATYFLKRFYSYLPDNTLIRWQATPNRQLWVKVNVAGQPYWITLPSLPAARGIGIISTLLLISGLSLLALIVVYVIHRRVNRPLTLLVQAAQWVGRGRWPAPLAVDGPSETAAVSATFNTMIERLKEYEAHRATILAGISHDIRTPLTKLRLALAMNAAPDDEGDAAGRYLDDIDVILQQFIDFARGSADEPCSRGDINQLITELAQDFAGLGQTFTLKLAPVTPFFYRPIAVMRLLMNLMGNAAKYGQRELEVATWQAGQQLFIAVRDRGPAVSDAELEQLKFPFRRGSHSGHSQNGSGLGLAIAEQIAQQHNGGLTLRRRAGGGFEALAVLDMRAP</sequence>
<dbReference type="CDD" id="cd06225">
    <property type="entry name" value="HAMP"/>
    <property type="match status" value="1"/>
</dbReference>
<protein>
    <recommendedName>
        <fullName evidence="3">histidine kinase</fullName>
        <ecNumber evidence="3">2.7.13.3</ecNumber>
    </recommendedName>
</protein>
<dbReference type="PANTHER" id="PTHR44936">
    <property type="entry name" value="SENSOR PROTEIN CREC"/>
    <property type="match status" value="1"/>
</dbReference>
<dbReference type="CDD" id="cd00082">
    <property type="entry name" value="HisKA"/>
    <property type="match status" value="1"/>
</dbReference>
<dbReference type="SMART" id="SM00387">
    <property type="entry name" value="HATPase_c"/>
    <property type="match status" value="1"/>
</dbReference>
<dbReference type="PROSITE" id="PS50109">
    <property type="entry name" value="HIS_KIN"/>
    <property type="match status" value="1"/>
</dbReference>
<keyword evidence="14 15" id="KW-0472">Membrane</keyword>
<dbReference type="InterPro" id="IPR050980">
    <property type="entry name" value="2C_sensor_his_kinase"/>
</dbReference>
<dbReference type="Proteomes" id="UP000305202">
    <property type="component" value="Unassembled WGS sequence"/>
</dbReference>
<dbReference type="SUPFAM" id="SSF55874">
    <property type="entry name" value="ATPase domain of HSP90 chaperone/DNA topoisomerase II/histidine kinase"/>
    <property type="match status" value="1"/>
</dbReference>
<keyword evidence="10" id="KW-0418">Kinase</keyword>
<evidence type="ECO:0000259" key="16">
    <source>
        <dbReference type="PROSITE" id="PS50109"/>
    </source>
</evidence>
<evidence type="ECO:0000313" key="19">
    <source>
        <dbReference type="Proteomes" id="UP000305202"/>
    </source>
</evidence>
<evidence type="ECO:0000256" key="13">
    <source>
        <dbReference type="ARBA" id="ARBA00023012"/>
    </source>
</evidence>
<accession>A0ABY2SKX8</accession>
<feature type="transmembrane region" description="Helical" evidence="15">
    <location>
        <begin position="15"/>
        <end position="36"/>
    </location>
</feature>
<dbReference type="SUPFAM" id="SSF158472">
    <property type="entry name" value="HAMP domain-like"/>
    <property type="match status" value="1"/>
</dbReference>
<dbReference type="EC" id="2.7.13.3" evidence="3"/>
<evidence type="ECO:0000256" key="8">
    <source>
        <dbReference type="ARBA" id="ARBA00022692"/>
    </source>
</evidence>
<keyword evidence="9" id="KW-0547">Nucleotide-binding</keyword>
<dbReference type="InterPro" id="IPR036097">
    <property type="entry name" value="HisK_dim/P_sf"/>
</dbReference>
<comment type="catalytic activity">
    <reaction evidence="1">
        <text>ATP + protein L-histidine = ADP + protein N-phospho-L-histidine.</text>
        <dbReference type="EC" id="2.7.13.3"/>
    </reaction>
</comment>
<dbReference type="InterPro" id="IPR003594">
    <property type="entry name" value="HATPase_dom"/>
</dbReference>
<dbReference type="Gene3D" id="3.30.565.10">
    <property type="entry name" value="Histidine kinase-like ATPase, C-terminal domain"/>
    <property type="match status" value="1"/>
</dbReference>
<feature type="transmembrane region" description="Helical" evidence="15">
    <location>
        <begin position="149"/>
        <end position="172"/>
    </location>
</feature>
<evidence type="ECO:0000256" key="5">
    <source>
        <dbReference type="ARBA" id="ARBA00022519"/>
    </source>
</evidence>
<keyword evidence="4" id="KW-1003">Cell membrane</keyword>
<keyword evidence="19" id="KW-1185">Reference proteome</keyword>
<dbReference type="Gene3D" id="1.10.287.130">
    <property type="match status" value="1"/>
</dbReference>
<dbReference type="PRINTS" id="PR00344">
    <property type="entry name" value="BCTRLSENSOR"/>
</dbReference>
<evidence type="ECO:0000256" key="1">
    <source>
        <dbReference type="ARBA" id="ARBA00000085"/>
    </source>
</evidence>
<evidence type="ECO:0000256" key="4">
    <source>
        <dbReference type="ARBA" id="ARBA00022475"/>
    </source>
</evidence>
<organism evidence="18 19">
    <name type="scientific">Martelella alba</name>
    <dbReference type="NCBI Taxonomy" id="2590451"/>
    <lineage>
        <taxon>Bacteria</taxon>
        <taxon>Pseudomonadati</taxon>
        <taxon>Pseudomonadota</taxon>
        <taxon>Alphaproteobacteria</taxon>
        <taxon>Hyphomicrobiales</taxon>
        <taxon>Aurantimonadaceae</taxon>
        <taxon>Martelella</taxon>
    </lineage>
</organism>
<evidence type="ECO:0000256" key="15">
    <source>
        <dbReference type="SAM" id="Phobius"/>
    </source>
</evidence>
<evidence type="ECO:0000256" key="10">
    <source>
        <dbReference type="ARBA" id="ARBA00022777"/>
    </source>
</evidence>
<evidence type="ECO:0000256" key="2">
    <source>
        <dbReference type="ARBA" id="ARBA00004429"/>
    </source>
</evidence>
<comment type="subcellular location">
    <subcellularLocation>
        <location evidence="2">Cell inner membrane</location>
        <topology evidence="2">Multi-pass membrane protein</topology>
    </subcellularLocation>
</comment>
<dbReference type="InterPro" id="IPR003661">
    <property type="entry name" value="HisK_dim/P_dom"/>
</dbReference>
<dbReference type="SMART" id="SM00388">
    <property type="entry name" value="HisKA"/>
    <property type="match status" value="1"/>
</dbReference>
<dbReference type="InterPro" id="IPR036890">
    <property type="entry name" value="HATPase_C_sf"/>
</dbReference>
<dbReference type="InterPro" id="IPR003660">
    <property type="entry name" value="HAMP_dom"/>
</dbReference>
<keyword evidence="7" id="KW-0808">Transferase</keyword>
<dbReference type="InterPro" id="IPR038421">
    <property type="entry name" value="RisS_PPD_sf"/>
</dbReference>
<dbReference type="Gene3D" id="3.30.450.300">
    <property type="entry name" value="Sensor histidine kinase RisS, periplasmic domain"/>
    <property type="match status" value="1"/>
</dbReference>
<dbReference type="SUPFAM" id="SSF47384">
    <property type="entry name" value="Homodimeric domain of signal transducing histidine kinase"/>
    <property type="match status" value="1"/>
</dbReference>
<keyword evidence="11" id="KW-0067">ATP-binding</keyword>
<dbReference type="InterPro" id="IPR005467">
    <property type="entry name" value="His_kinase_dom"/>
</dbReference>
<dbReference type="InterPro" id="IPR004358">
    <property type="entry name" value="Sig_transdc_His_kin-like_C"/>
</dbReference>
<dbReference type="RefSeq" id="WP_136990270.1">
    <property type="nucleotide sequence ID" value="NZ_SZPQ01000015.1"/>
</dbReference>
<feature type="domain" description="Histidine kinase" evidence="16">
    <location>
        <begin position="234"/>
        <end position="433"/>
    </location>
</feature>
<dbReference type="Pfam" id="PF00672">
    <property type="entry name" value="HAMP"/>
    <property type="match status" value="1"/>
</dbReference>
<dbReference type="Pfam" id="PF02518">
    <property type="entry name" value="HATPase_c"/>
    <property type="match status" value="1"/>
</dbReference>
<evidence type="ECO:0000256" key="3">
    <source>
        <dbReference type="ARBA" id="ARBA00012438"/>
    </source>
</evidence>
<keyword evidence="8 15" id="KW-0812">Transmembrane</keyword>
<proteinExistence type="predicted"/>
<evidence type="ECO:0000256" key="9">
    <source>
        <dbReference type="ARBA" id="ARBA00022741"/>
    </source>
</evidence>
<dbReference type="EMBL" id="SZPQ01000015">
    <property type="protein sequence ID" value="TKI06103.1"/>
    <property type="molecule type" value="Genomic_DNA"/>
</dbReference>
<feature type="domain" description="HAMP" evidence="17">
    <location>
        <begin position="174"/>
        <end position="226"/>
    </location>
</feature>